<protein>
    <recommendedName>
        <fullName evidence="3">Protein kinase domain-containing protein</fullName>
    </recommendedName>
</protein>
<feature type="compositionally biased region" description="Low complexity" evidence="2">
    <location>
        <begin position="158"/>
        <end position="167"/>
    </location>
</feature>
<dbReference type="InterPro" id="IPR011009">
    <property type="entry name" value="Kinase-like_dom_sf"/>
</dbReference>
<feature type="region of interest" description="Disordered" evidence="2">
    <location>
        <begin position="148"/>
        <end position="167"/>
    </location>
</feature>
<dbReference type="SMART" id="SM00220">
    <property type="entry name" value="S_TKc"/>
    <property type="match status" value="1"/>
</dbReference>
<dbReference type="Gene3D" id="1.10.510.10">
    <property type="entry name" value="Transferase(Phosphotransferase) domain 1"/>
    <property type="match status" value="1"/>
</dbReference>
<dbReference type="STRING" id="33528.ENSGAFP00000024453"/>
<feature type="compositionally biased region" description="Acidic residues" evidence="2">
    <location>
        <begin position="742"/>
        <end position="756"/>
    </location>
</feature>
<feature type="region of interest" description="Disordered" evidence="2">
    <location>
        <begin position="648"/>
        <end position="670"/>
    </location>
</feature>
<dbReference type="Gene3D" id="3.30.200.20">
    <property type="entry name" value="Phosphorylase Kinase, domain 1"/>
    <property type="match status" value="1"/>
</dbReference>
<reference evidence="4 5" key="1">
    <citation type="journal article" date="2018" name="G3 (Bethesda)">
        <title>A High-Quality Reference Genome for the Invasive Mosquitofish Gambusia affinis Using a Chicago Library.</title>
        <authorList>
            <person name="Hoffberg S.L."/>
            <person name="Troendle N.J."/>
            <person name="Glenn T.C."/>
            <person name="Mahmud O."/>
            <person name="Louha S."/>
            <person name="Chalopin D."/>
            <person name="Bennetzen J.L."/>
            <person name="Mauricio R."/>
        </authorList>
    </citation>
    <scope>NUCLEOTIDE SEQUENCE [LARGE SCALE GENOMIC DNA]</scope>
    <source>
        <strain evidence="4">NE01/NJP1002.9</strain>
        <tissue evidence="4">Muscle</tissue>
    </source>
</reference>
<dbReference type="Proteomes" id="UP000250572">
    <property type="component" value="Unassembled WGS sequence"/>
</dbReference>
<sequence>MQRPVMGFPQPPHRVPCLDCVCEPEPCVWSVLEAHCADEALWMPGAIGCSQVVLSNGLPTAGAFGSKKWPLAVVRTPIFSRSELRPPSRSSIESVFCVWVEGFGLELAGPLLLLLLSTASVSVVEGLMEVNSFILTPSAKPIRSCKIDSSSRVGESGGRAAATGAGRQAAMGAESSAARGCTLLEEPLLTLPSGPTMYSAVLQDGKPASVFVHKRDNEDKVNKAAKHLKTLRHPCLLRFLSCSVQDGGIHLVTEHVQPLELLLDSLSPEEICAGIYDVLQALIFLHERGKLSHNNVCVSSVFVSEDGHWKLGGMETVCKFSEATPEFLDSVQSAREASCVPPEEQVEGFKILPDNHAHARDCYSFGTMVEALLPLLNDYVSQELSDSLTKTLQAGLLNSDPLARPPLSTLLNHSFFRNDFLEVMNFLKTLTLKTEEEKNEFFKFLLDRVQSLPEELIASRLVPKLLHSLVFAEPMAVKSFLPHLLRPKKDSSQGDGIEDCLLSVSLHRKHVIPQLLKLYEINEEHIRIVLLTHIHLYAEFFSHDELKNQILPQVLLGMRDTNDSLVAMTLQSLAVLVPLLGAHVVVGGDRSKVFKRTTPSFTRSAEVTPETSPVHIVGSSNSQMVPPSKILNMLIKPSETKGSVISHMGNLTGTQEKPRVIPPSSDNSRKMPLALNGFHQNNNRQEVFLGSERADRLEGPVEDWPDWTENDVGESRNAQSVHIHIEASEGADAISSRPPNENAEEEPWDDFEDPEPTLDLSPTAPSADSLILTPSRGSTTTSADQIPELSTLKSSKPLKLTSALYQSTQGKDTSSWDNDWSQKDFQKPLRPSAPVPKSKVPMKSDRTGGLGDEFTIKVKKKIEKDPELDLFADMVPDIKLSSTALLPLEERSVHVAGTSAVFSDKTLETGSSIDTVTLTAKFAAANPSEAEDDGWGHGDDLNWEDENAW</sequence>
<proteinExistence type="inferred from homology"/>
<name>A0A315VCB2_GAMAF</name>
<feature type="region of interest" description="Disordered" evidence="2">
    <location>
        <begin position="727"/>
        <end position="790"/>
    </location>
</feature>
<dbReference type="InterPro" id="IPR016024">
    <property type="entry name" value="ARM-type_fold"/>
</dbReference>
<accession>A0A315VCB2</accession>
<dbReference type="SUPFAM" id="SSF48371">
    <property type="entry name" value="ARM repeat"/>
    <property type="match status" value="1"/>
</dbReference>
<evidence type="ECO:0000256" key="1">
    <source>
        <dbReference type="ARBA" id="ARBA00038349"/>
    </source>
</evidence>
<dbReference type="SUPFAM" id="SSF56112">
    <property type="entry name" value="Protein kinase-like (PK-like)"/>
    <property type="match status" value="1"/>
</dbReference>
<feature type="region of interest" description="Disordered" evidence="2">
    <location>
        <begin position="803"/>
        <end position="850"/>
    </location>
</feature>
<feature type="domain" description="Protein kinase" evidence="3">
    <location>
        <begin position="185"/>
        <end position="416"/>
    </location>
</feature>
<evidence type="ECO:0000259" key="3">
    <source>
        <dbReference type="PROSITE" id="PS50011"/>
    </source>
</evidence>
<dbReference type="PANTHER" id="PTHR12984:SF15">
    <property type="entry name" value="PROTEIN-ASSOCIATING WITH THE CARBOXYL-TERMINAL DOMAIN OF EZRIN"/>
    <property type="match status" value="1"/>
</dbReference>
<dbReference type="PANTHER" id="PTHR12984">
    <property type="entry name" value="SCY1-RELATED S/T PROTEIN KINASE-LIKE"/>
    <property type="match status" value="1"/>
</dbReference>
<dbReference type="InterPro" id="IPR051177">
    <property type="entry name" value="CIK-Related_Protein"/>
</dbReference>
<feature type="compositionally biased region" description="Polar residues" evidence="2">
    <location>
        <begin position="803"/>
        <end position="819"/>
    </location>
</feature>
<dbReference type="Gene3D" id="1.25.10.10">
    <property type="entry name" value="Leucine-rich Repeat Variant"/>
    <property type="match status" value="1"/>
</dbReference>
<evidence type="ECO:0000313" key="4">
    <source>
        <dbReference type="EMBL" id="PWA21023.1"/>
    </source>
</evidence>
<keyword evidence="5" id="KW-1185">Reference proteome</keyword>
<evidence type="ECO:0000313" key="5">
    <source>
        <dbReference type="Proteomes" id="UP000250572"/>
    </source>
</evidence>
<dbReference type="AlphaFoldDB" id="A0A315VCB2"/>
<dbReference type="GO" id="GO:0004672">
    <property type="term" value="F:protein kinase activity"/>
    <property type="evidence" value="ECO:0007669"/>
    <property type="project" value="InterPro"/>
</dbReference>
<dbReference type="GO" id="GO:0005524">
    <property type="term" value="F:ATP binding"/>
    <property type="evidence" value="ECO:0007669"/>
    <property type="project" value="InterPro"/>
</dbReference>
<feature type="region of interest" description="Disordered" evidence="2">
    <location>
        <begin position="925"/>
        <end position="949"/>
    </location>
</feature>
<dbReference type="InterPro" id="IPR011989">
    <property type="entry name" value="ARM-like"/>
</dbReference>
<gene>
    <name evidence="4" type="ORF">CCH79_00007212</name>
</gene>
<organism evidence="4 5">
    <name type="scientific">Gambusia affinis</name>
    <name type="common">Western mosquitofish</name>
    <name type="synonym">Heterandria affinis</name>
    <dbReference type="NCBI Taxonomy" id="33528"/>
    <lineage>
        <taxon>Eukaryota</taxon>
        <taxon>Metazoa</taxon>
        <taxon>Chordata</taxon>
        <taxon>Craniata</taxon>
        <taxon>Vertebrata</taxon>
        <taxon>Euteleostomi</taxon>
        <taxon>Actinopterygii</taxon>
        <taxon>Neopterygii</taxon>
        <taxon>Teleostei</taxon>
        <taxon>Neoteleostei</taxon>
        <taxon>Acanthomorphata</taxon>
        <taxon>Ovalentaria</taxon>
        <taxon>Atherinomorphae</taxon>
        <taxon>Cyprinodontiformes</taxon>
        <taxon>Poeciliidae</taxon>
        <taxon>Poeciliinae</taxon>
        <taxon>Gambusia</taxon>
    </lineage>
</organism>
<dbReference type="InterPro" id="IPR000719">
    <property type="entry name" value="Prot_kinase_dom"/>
</dbReference>
<evidence type="ECO:0000256" key="2">
    <source>
        <dbReference type="SAM" id="MobiDB-lite"/>
    </source>
</evidence>
<comment type="caution">
    <text evidence="4">The sequence shown here is derived from an EMBL/GenBank/DDBJ whole genome shotgun (WGS) entry which is preliminary data.</text>
</comment>
<comment type="similarity">
    <text evidence="1">Belongs to the protein kinase superfamily.</text>
</comment>
<dbReference type="EMBL" id="NHOQ01001926">
    <property type="protein sequence ID" value="PWA21023.1"/>
    <property type="molecule type" value="Genomic_DNA"/>
</dbReference>
<dbReference type="PROSITE" id="PS50011">
    <property type="entry name" value="PROTEIN_KINASE_DOM"/>
    <property type="match status" value="1"/>
</dbReference>
<feature type="compositionally biased region" description="Polar residues" evidence="2">
    <location>
        <begin position="775"/>
        <end position="784"/>
    </location>
</feature>